<dbReference type="RefSeq" id="WP_102197618.1">
    <property type="nucleotide sequence ID" value="NZ_CAUPDS010000001.1"/>
</dbReference>
<reference evidence="5 6" key="1">
    <citation type="submission" date="2017-09" db="EMBL/GenBank/DDBJ databases">
        <title>Bacterial strain isolated from the female urinary microbiota.</title>
        <authorList>
            <person name="Thomas-White K."/>
            <person name="Kumar N."/>
            <person name="Forster S."/>
            <person name="Putonti C."/>
            <person name="Lawley T."/>
            <person name="Wolfe A.J."/>
        </authorList>
    </citation>
    <scope>NUCLEOTIDE SEQUENCE [LARGE SCALE GENOMIC DNA]</scope>
    <source>
        <strain evidence="5 6">UMB0204</strain>
    </source>
</reference>
<dbReference type="GO" id="GO:0004040">
    <property type="term" value="F:amidase activity"/>
    <property type="evidence" value="ECO:0007669"/>
    <property type="project" value="InterPro"/>
</dbReference>
<dbReference type="Gene3D" id="4.10.80.30">
    <property type="entry name" value="DNA polymerase, domain 6"/>
    <property type="match status" value="1"/>
</dbReference>
<dbReference type="Gene3D" id="3.90.1720.10">
    <property type="entry name" value="endopeptidase domain like (from Nostoc punctiforme)"/>
    <property type="match status" value="1"/>
</dbReference>
<dbReference type="InterPro" id="IPR002901">
    <property type="entry name" value="MGlyc_endo_b_GlcNAc-like_dom"/>
</dbReference>
<dbReference type="Gene3D" id="1.10.530.10">
    <property type="match status" value="1"/>
</dbReference>
<sequence length="751" mass="85360">MTIKKSKFILSSFIALTTTIATSSISLADDSEYQDKVYEVYEKYSENKEQVNKDNNSKDQKLEETDESNAKTNEDLNNENTQESVNSNLSKNSINKTEEDDSDKKDSNLDNKTSKINSNNISDKVESTNINKVEDDNSNQIENNDENELDLSPEVNAASFRSVSSYQSRSYSPANNYINTYNTKDEFLTMLQSHAELAKQYNIFPEVMMGQAILESGWGQSILSKQSKNIFGVKVPNNEKGQGKGDLYDTYEYINGKYVKVKAEFRRFNTYEESIRQYLQLLSGPYYSRYGVSSAKDYKEQVQRIKNAGYATAHNYVSSVLNVIDKSVLPKYKQSQTSASTYSRQAKKSYPKNSWVNKGNDRYYTDPNGNFIGDGIYKIGSNKYYFTNGGKLRTNTKIITNIGAYIIKSNGIMSPIINRWIRVNSDDYHTDSQGKLNKGIFVIENKVYSFDSILGKLEKNKIFKENNYIYASDSSGSINKRSNTRTVIGNYEYSTDSNGKIFKSLDLTRKPEVKILTSYLSNGKAYNKFSNNTVQLARNSWVNVAGKDFRTDSNGSVLYGIHKIGNHYYHLTYNGISKGYKVYVNKHLYSFDNTGKGYLVSSNYTPVRDLDVAIGWMKQAMNFHYEYSMDWQKRNQIGYADCSSAVYRAMKHGGFISKNTPNGNTETLFELGRRGQILKQISENEIRYGDIFVAGVPGKSLGAGGHTGFILDRNRIIHCNYADYGVSITQRKGRMGDTKYPVRYYRLVGAR</sequence>
<evidence type="ECO:0000313" key="6">
    <source>
        <dbReference type="Proteomes" id="UP000235658"/>
    </source>
</evidence>
<dbReference type="Gene3D" id="2.10.270.10">
    <property type="entry name" value="Cholin Binding"/>
    <property type="match status" value="3"/>
</dbReference>
<evidence type="ECO:0000256" key="1">
    <source>
        <dbReference type="ARBA" id="ARBA00022801"/>
    </source>
</evidence>
<dbReference type="SUPFAM" id="SSF54001">
    <property type="entry name" value="Cysteine proteinases"/>
    <property type="match status" value="1"/>
</dbReference>
<dbReference type="SMART" id="SM00047">
    <property type="entry name" value="LYZ2"/>
    <property type="match status" value="1"/>
</dbReference>
<dbReference type="PANTHER" id="PTHR33308:SF9">
    <property type="entry name" value="PEPTIDOGLYCAN HYDROLASE FLGJ"/>
    <property type="match status" value="1"/>
</dbReference>
<comment type="caution">
    <text evidence="5">The sequence shown here is derived from an EMBL/GenBank/DDBJ whole genome shotgun (WGS) entry which is preliminary data.</text>
</comment>
<keyword evidence="3" id="KW-0732">Signal</keyword>
<evidence type="ECO:0000256" key="2">
    <source>
        <dbReference type="SAM" id="MobiDB-lite"/>
    </source>
</evidence>
<feature type="domain" description="Mannosyl-glycoprotein endo-beta-N-acetylglucosamidase-like" evidence="4">
    <location>
        <begin position="180"/>
        <end position="333"/>
    </location>
</feature>
<feature type="compositionally biased region" description="Basic and acidic residues" evidence="2">
    <location>
        <begin position="45"/>
        <end position="74"/>
    </location>
</feature>
<keyword evidence="1" id="KW-0378">Hydrolase</keyword>
<organism evidence="5 6">
    <name type="scientific">Anaerococcus hydrogenalis</name>
    <dbReference type="NCBI Taxonomy" id="33029"/>
    <lineage>
        <taxon>Bacteria</taxon>
        <taxon>Bacillati</taxon>
        <taxon>Bacillota</taxon>
        <taxon>Tissierellia</taxon>
        <taxon>Tissierellales</taxon>
        <taxon>Peptoniphilaceae</taxon>
        <taxon>Anaerococcus</taxon>
    </lineage>
</organism>
<dbReference type="InterPro" id="IPR051056">
    <property type="entry name" value="Glycosyl_Hydrolase_73"/>
</dbReference>
<evidence type="ECO:0000259" key="4">
    <source>
        <dbReference type="SMART" id="SM00047"/>
    </source>
</evidence>
<dbReference type="Proteomes" id="UP000235658">
    <property type="component" value="Unassembled WGS sequence"/>
</dbReference>
<feature type="chain" id="PRO_5014711221" description="Mannosyl-glycoprotein endo-beta-N-acetylglucosamidase-like domain-containing protein" evidence="3">
    <location>
        <begin position="29"/>
        <end position="751"/>
    </location>
</feature>
<dbReference type="PANTHER" id="PTHR33308">
    <property type="entry name" value="PEPTIDOGLYCAN HYDROLASE FLGJ"/>
    <property type="match status" value="1"/>
</dbReference>
<feature type="signal peptide" evidence="3">
    <location>
        <begin position="1"/>
        <end position="28"/>
    </location>
</feature>
<dbReference type="SUPFAM" id="SSF69360">
    <property type="entry name" value="Cell wall binding repeat"/>
    <property type="match status" value="2"/>
</dbReference>
<gene>
    <name evidence="5" type="ORF">CJ192_02335</name>
</gene>
<dbReference type="InterPro" id="IPR038765">
    <property type="entry name" value="Papain-like_cys_pep_sf"/>
</dbReference>
<accession>A0A2N6UL59</accession>
<dbReference type="AlphaFoldDB" id="A0A2N6UL59"/>
<evidence type="ECO:0000313" key="5">
    <source>
        <dbReference type="EMBL" id="PMC82592.1"/>
    </source>
</evidence>
<dbReference type="GeneID" id="84578017"/>
<dbReference type="Pfam" id="PF01832">
    <property type="entry name" value="Glucosaminidase"/>
    <property type="match status" value="1"/>
</dbReference>
<feature type="compositionally biased region" description="Basic and acidic residues" evidence="2">
    <location>
        <begin position="102"/>
        <end position="113"/>
    </location>
</feature>
<name>A0A2N6UL59_9FIRM</name>
<feature type="compositionally biased region" description="Polar residues" evidence="2">
    <location>
        <begin position="78"/>
        <end position="94"/>
    </location>
</feature>
<dbReference type="Pfam" id="PF05382">
    <property type="entry name" value="Amidase_5"/>
    <property type="match status" value="1"/>
</dbReference>
<dbReference type="EMBL" id="PNHP01000001">
    <property type="protein sequence ID" value="PMC82592.1"/>
    <property type="molecule type" value="Genomic_DNA"/>
</dbReference>
<dbReference type="InterPro" id="IPR008044">
    <property type="entry name" value="Phage_lysin"/>
</dbReference>
<protein>
    <recommendedName>
        <fullName evidence="4">Mannosyl-glycoprotein endo-beta-N-acetylglucosamidase-like domain-containing protein</fullName>
    </recommendedName>
</protein>
<dbReference type="PRINTS" id="PR01002">
    <property type="entry name" value="FLGFLGJ"/>
</dbReference>
<feature type="region of interest" description="Disordered" evidence="2">
    <location>
        <begin position="45"/>
        <end position="151"/>
    </location>
</feature>
<evidence type="ECO:0000256" key="3">
    <source>
        <dbReference type="SAM" id="SignalP"/>
    </source>
</evidence>
<proteinExistence type="predicted"/>